<proteinExistence type="predicted"/>
<organism evidence="1 2">
    <name type="scientific">Oryzias melastigma</name>
    <name type="common">Marine medaka</name>
    <dbReference type="NCBI Taxonomy" id="30732"/>
    <lineage>
        <taxon>Eukaryota</taxon>
        <taxon>Metazoa</taxon>
        <taxon>Chordata</taxon>
        <taxon>Craniata</taxon>
        <taxon>Vertebrata</taxon>
        <taxon>Euteleostomi</taxon>
        <taxon>Actinopterygii</taxon>
        <taxon>Neopterygii</taxon>
        <taxon>Teleostei</taxon>
        <taxon>Neoteleostei</taxon>
        <taxon>Acanthomorphata</taxon>
        <taxon>Ovalentaria</taxon>
        <taxon>Atherinomorphae</taxon>
        <taxon>Beloniformes</taxon>
        <taxon>Adrianichthyidae</taxon>
        <taxon>Oryziinae</taxon>
        <taxon>Oryzias</taxon>
    </lineage>
</organism>
<accession>A0A3B3C6A0</accession>
<reference evidence="1" key="2">
    <citation type="submission" date="2025-09" db="UniProtKB">
        <authorList>
            <consortium name="Ensembl"/>
        </authorList>
    </citation>
    <scope>IDENTIFICATION</scope>
</reference>
<dbReference type="Ensembl" id="ENSOMET00000020954.1">
    <property type="protein sequence ID" value="ENSOMEP00000013345.1"/>
    <property type="gene ID" value="ENSOMEG00000014803.1"/>
</dbReference>
<evidence type="ECO:0000313" key="2">
    <source>
        <dbReference type="Proteomes" id="UP000261560"/>
    </source>
</evidence>
<name>A0A3B3C6A0_ORYME</name>
<dbReference type="AlphaFoldDB" id="A0A3B3C6A0"/>
<reference evidence="1" key="1">
    <citation type="submission" date="2025-08" db="UniProtKB">
        <authorList>
            <consortium name="Ensembl"/>
        </authorList>
    </citation>
    <scope>IDENTIFICATION</scope>
</reference>
<dbReference type="GeneTree" id="ENSGT01120000272079"/>
<protein>
    <recommendedName>
        <fullName evidence="3">Endonuclease/exonuclease/phosphatase domain-containing protein</fullName>
    </recommendedName>
</protein>
<dbReference type="Gene3D" id="3.60.10.10">
    <property type="entry name" value="Endonuclease/exonuclease/phosphatase"/>
    <property type="match status" value="1"/>
</dbReference>
<dbReference type="PaxDb" id="30732-ENSOMEP00000013345"/>
<evidence type="ECO:0000313" key="1">
    <source>
        <dbReference type="Ensembl" id="ENSOMEP00000013345.1"/>
    </source>
</evidence>
<dbReference type="SUPFAM" id="SSF56219">
    <property type="entry name" value="DNase I-like"/>
    <property type="match status" value="1"/>
</dbReference>
<dbReference type="Proteomes" id="UP000261560">
    <property type="component" value="Unplaced"/>
</dbReference>
<keyword evidence="2" id="KW-1185">Reference proteome</keyword>
<sequence length="122" mass="14074">MADLKIVSLSVKGINHVVKERCQVAMLQETHLSDTEHIKLRRRWMGQVFYSSFNSKNRGVAILDYRSLPFTFEKVVKDIYAPNYIALGGDCNCVLDSVDLFPSSCKFYFLRFSMHFTDHSSL</sequence>
<evidence type="ECO:0008006" key="3">
    <source>
        <dbReference type="Google" id="ProtNLM"/>
    </source>
</evidence>
<dbReference type="STRING" id="30732.ENSOMEP00000013345"/>
<dbReference type="InterPro" id="IPR036691">
    <property type="entry name" value="Endo/exonu/phosph_ase_sf"/>
</dbReference>